<comment type="similarity">
    <text evidence="10">Belongs to the peptidase M48 family.</text>
</comment>
<dbReference type="RefSeq" id="WP_026419942.1">
    <property type="nucleotide sequence ID" value="NZ_AUBJ02000001.1"/>
</dbReference>
<dbReference type="InterPro" id="IPR001915">
    <property type="entry name" value="Peptidase_M48"/>
</dbReference>
<gene>
    <name evidence="13" type="ORF">G443_004660</name>
</gene>
<keyword evidence="4" id="KW-0479">Metal-binding</keyword>
<evidence type="ECO:0000256" key="8">
    <source>
        <dbReference type="ARBA" id="ARBA00023049"/>
    </source>
</evidence>
<evidence type="ECO:0000256" key="2">
    <source>
        <dbReference type="ARBA" id="ARBA00022670"/>
    </source>
</evidence>
<evidence type="ECO:0000256" key="11">
    <source>
        <dbReference type="SAM" id="MobiDB-lite"/>
    </source>
</evidence>
<dbReference type="InterPro" id="IPR050083">
    <property type="entry name" value="HtpX_protease"/>
</dbReference>
<evidence type="ECO:0000259" key="12">
    <source>
        <dbReference type="Pfam" id="PF01435"/>
    </source>
</evidence>
<comment type="cofactor">
    <cofactor evidence="10">
        <name>Zn(2+)</name>
        <dbReference type="ChEBI" id="CHEBI:29105"/>
    </cofactor>
    <text evidence="10">Binds 1 zinc ion per subunit.</text>
</comment>
<keyword evidence="2 10" id="KW-0645">Protease</keyword>
<evidence type="ECO:0000256" key="4">
    <source>
        <dbReference type="ARBA" id="ARBA00022723"/>
    </source>
</evidence>
<evidence type="ECO:0000256" key="9">
    <source>
        <dbReference type="ARBA" id="ARBA00023136"/>
    </source>
</evidence>
<organism evidence="13 14">
    <name type="scientific">Actinoalloteichus caeruleus DSM 43889</name>
    <dbReference type="NCBI Taxonomy" id="1120930"/>
    <lineage>
        <taxon>Bacteria</taxon>
        <taxon>Bacillati</taxon>
        <taxon>Actinomycetota</taxon>
        <taxon>Actinomycetes</taxon>
        <taxon>Pseudonocardiales</taxon>
        <taxon>Pseudonocardiaceae</taxon>
        <taxon>Actinoalloteichus</taxon>
        <taxon>Actinoalloteichus cyanogriseus</taxon>
    </lineage>
</organism>
<comment type="caution">
    <text evidence="13">The sequence shown here is derived from an EMBL/GenBank/DDBJ whole genome shotgun (WGS) entry which is preliminary data.</text>
</comment>
<proteinExistence type="inferred from homology"/>
<keyword evidence="3" id="KW-0812">Transmembrane</keyword>
<name>A0ABT1JPC7_ACTCY</name>
<keyword evidence="9" id="KW-0472">Membrane</keyword>
<evidence type="ECO:0000256" key="3">
    <source>
        <dbReference type="ARBA" id="ARBA00022692"/>
    </source>
</evidence>
<dbReference type="EMBL" id="AUBJ02000001">
    <property type="protein sequence ID" value="MCP2334390.1"/>
    <property type="molecule type" value="Genomic_DNA"/>
</dbReference>
<dbReference type="GO" id="GO:0008233">
    <property type="term" value="F:peptidase activity"/>
    <property type="evidence" value="ECO:0007669"/>
    <property type="project" value="UniProtKB-KW"/>
</dbReference>
<sequence>MPTDEIDHGDRAHRVRFPGISPRAYEHPADRGALATLRAVPPFAAVLRAVNGMTGERSERLLSLASHIRVSESQFPELQALRLECASTLDLPEVPEVFVARDPRPSAECVGMDRPFIVLTTGLVEVMDTRELRFVIGHEMGHALSGHAVYRTLMNRLQSIMAGMGWMPVGYWGIRAVLFALADWYRRSELSCDRAGLLCAQDAGAALRAHMIMAGATDPDRIDTAEFLRQARDYDGVESLWDSLLKLRQLEMRTHPLAVVRAAELQRWAAGEEYRSILSGDYPRRETDDPAADWRSDIRKGARSYTESLARSADPLARLANEVGGAVSGAASRFWERFGGSPAGGGRSGDEPADPSAGAEGTRGRGSETS</sequence>
<dbReference type="Gene3D" id="3.30.2010.10">
    <property type="entry name" value="Metalloproteases ('zincins'), catalytic domain"/>
    <property type="match status" value="1"/>
</dbReference>
<evidence type="ECO:0000313" key="14">
    <source>
        <dbReference type="Proteomes" id="UP000791080"/>
    </source>
</evidence>
<dbReference type="Proteomes" id="UP000791080">
    <property type="component" value="Unassembled WGS sequence"/>
</dbReference>
<protein>
    <submittedName>
        <fullName evidence="13">Zn-dependent protease with chaperone function</fullName>
    </submittedName>
</protein>
<dbReference type="GO" id="GO:0006508">
    <property type="term" value="P:proteolysis"/>
    <property type="evidence" value="ECO:0007669"/>
    <property type="project" value="UniProtKB-KW"/>
</dbReference>
<keyword evidence="8 10" id="KW-0482">Metalloprotease</keyword>
<accession>A0ABT1JPC7</accession>
<evidence type="ECO:0000313" key="13">
    <source>
        <dbReference type="EMBL" id="MCP2334390.1"/>
    </source>
</evidence>
<keyword evidence="7" id="KW-1133">Transmembrane helix</keyword>
<evidence type="ECO:0000256" key="7">
    <source>
        <dbReference type="ARBA" id="ARBA00022989"/>
    </source>
</evidence>
<feature type="domain" description="Peptidase M48" evidence="12">
    <location>
        <begin position="73"/>
        <end position="268"/>
    </location>
</feature>
<keyword evidence="1" id="KW-1003">Cell membrane</keyword>
<reference evidence="13 14" key="1">
    <citation type="submission" date="2013-07" db="EMBL/GenBank/DDBJ databases">
        <authorList>
            <consortium name="DOE Joint Genome Institute"/>
            <person name="Reeve W."/>
            <person name="Huntemann M."/>
            <person name="Han J."/>
            <person name="Chen A."/>
            <person name="Kyrpides N."/>
            <person name="Mavromatis K."/>
            <person name="Markowitz V."/>
            <person name="Palaniappan K."/>
            <person name="Ivanova N."/>
            <person name="Schaumberg A."/>
            <person name="Pati A."/>
            <person name="Liolios K."/>
            <person name="Nordberg H.P."/>
            <person name="Cantor M.N."/>
            <person name="Hua S.X."/>
            <person name="Woyke T."/>
        </authorList>
    </citation>
    <scope>NUCLEOTIDE SEQUENCE [LARGE SCALE GENOMIC DNA]</scope>
    <source>
        <strain evidence="13 14">DSM 43889</strain>
    </source>
</reference>
<dbReference type="Pfam" id="PF01435">
    <property type="entry name" value="Peptidase_M48"/>
    <property type="match status" value="1"/>
</dbReference>
<evidence type="ECO:0000256" key="10">
    <source>
        <dbReference type="RuleBase" id="RU003983"/>
    </source>
</evidence>
<feature type="region of interest" description="Disordered" evidence="11">
    <location>
        <begin position="337"/>
        <end position="370"/>
    </location>
</feature>
<dbReference type="CDD" id="cd07325">
    <property type="entry name" value="M48_Ste24p_like"/>
    <property type="match status" value="1"/>
</dbReference>
<dbReference type="PANTHER" id="PTHR43221">
    <property type="entry name" value="PROTEASE HTPX"/>
    <property type="match status" value="1"/>
</dbReference>
<keyword evidence="5 10" id="KW-0378">Hydrolase</keyword>
<reference evidence="13 14" key="2">
    <citation type="submission" date="2022-06" db="EMBL/GenBank/DDBJ databases">
        <title>Genomic Encyclopedia of Type Strains, Phase I: the one thousand microbial genomes (KMG-I) project.</title>
        <authorList>
            <person name="Kyrpides N."/>
        </authorList>
    </citation>
    <scope>NUCLEOTIDE SEQUENCE [LARGE SCALE GENOMIC DNA]</scope>
    <source>
        <strain evidence="13 14">DSM 43889</strain>
    </source>
</reference>
<evidence type="ECO:0000256" key="6">
    <source>
        <dbReference type="ARBA" id="ARBA00022833"/>
    </source>
</evidence>
<evidence type="ECO:0000256" key="5">
    <source>
        <dbReference type="ARBA" id="ARBA00022801"/>
    </source>
</evidence>
<keyword evidence="14" id="KW-1185">Reference proteome</keyword>
<keyword evidence="6 10" id="KW-0862">Zinc</keyword>
<evidence type="ECO:0000256" key="1">
    <source>
        <dbReference type="ARBA" id="ARBA00022475"/>
    </source>
</evidence>
<dbReference type="PANTHER" id="PTHR43221:SF3">
    <property type="entry name" value="SLL1280 PROTEIN"/>
    <property type="match status" value="1"/>
</dbReference>